<dbReference type="GO" id="GO:0008270">
    <property type="term" value="F:zinc ion binding"/>
    <property type="evidence" value="ECO:0007669"/>
    <property type="project" value="UniProtKB-KW"/>
</dbReference>
<dbReference type="PANTHER" id="PTHR45988:SF1">
    <property type="entry name" value="ZINC FINGER PROTEIN AZF2"/>
    <property type="match status" value="1"/>
</dbReference>
<feature type="region of interest" description="Disordered" evidence="8">
    <location>
        <begin position="107"/>
        <end position="140"/>
    </location>
</feature>
<evidence type="ECO:0000256" key="1">
    <source>
        <dbReference type="ARBA" id="ARBA00022723"/>
    </source>
</evidence>
<reference evidence="10 11" key="1">
    <citation type="submission" date="2024-01" db="EMBL/GenBank/DDBJ databases">
        <title>The complete chloroplast genome sequence of Lithospermum erythrorhizon: insights into the phylogenetic relationship among Boraginaceae species and the maternal lineages of purple gromwells.</title>
        <authorList>
            <person name="Okada T."/>
            <person name="Watanabe K."/>
        </authorList>
    </citation>
    <scope>NUCLEOTIDE SEQUENCE [LARGE SCALE GENOMIC DNA]</scope>
</reference>
<dbReference type="PANTHER" id="PTHR45988">
    <property type="entry name" value="C2H2 TYPE ZINC FINGER TRANSCRIPTION FACTOR FAMILY-RELATED"/>
    <property type="match status" value="1"/>
</dbReference>
<feature type="region of interest" description="Disordered" evidence="8">
    <location>
        <begin position="66"/>
        <end position="89"/>
    </location>
</feature>
<dbReference type="GO" id="GO:0003700">
    <property type="term" value="F:DNA-binding transcription factor activity"/>
    <property type="evidence" value="ECO:0007669"/>
    <property type="project" value="InterPro"/>
</dbReference>
<feature type="domain" description="C2H2-type" evidence="9">
    <location>
        <begin position="148"/>
        <end position="170"/>
    </location>
</feature>
<gene>
    <name evidence="10" type="ORF">LIER_14435</name>
</gene>
<keyword evidence="6" id="KW-0804">Transcription</keyword>
<evidence type="ECO:0000256" key="8">
    <source>
        <dbReference type="SAM" id="MobiDB-lite"/>
    </source>
</evidence>
<dbReference type="SUPFAM" id="SSF57667">
    <property type="entry name" value="beta-beta-alpha zinc fingers"/>
    <property type="match status" value="1"/>
</dbReference>
<dbReference type="SMART" id="SM00355">
    <property type="entry name" value="ZnF_C2H2"/>
    <property type="match status" value="2"/>
</dbReference>
<feature type="region of interest" description="Disordered" evidence="8">
    <location>
        <begin position="173"/>
        <end position="204"/>
    </location>
</feature>
<dbReference type="InterPro" id="IPR013087">
    <property type="entry name" value="Znf_C2H2_type"/>
</dbReference>
<dbReference type="InterPro" id="IPR036236">
    <property type="entry name" value="Znf_C2H2_sf"/>
</dbReference>
<evidence type="ECO:0000256" key="4">
    <source>
        <dbReference type="ARBA" id="ARBA00022833"/>
    </source>
</evidence>
<dbReference type="PROSITE" id="PS50157">
    <property type="entry name" value="ZINC_FINGER_C2H2_2"/>
    <property type="match status" value="2"/>
</dbReference>
<feature type="compositionally biased region" description="Low complexity" evidence="8">
    <location>
        <begin position="177"/>
        <end position="198"/>
    </location>
</feature>
<feature type="domain" description="C2H2-type" evidence="9">
    <location>
        <begin position="91"/>
        <end position="118"/>
    </location>
</feature>
<sequence>MALEALNPSSISTSAFRGDESFDILSKRKRSHRPPRSNGGVSVSATEEEEYLALCLIMLARRETDATTKSPIVSEEKVKTKKDSDDETHSYRCSVCDKSFSSYQALGGHKASHRNKEGNHPSTSTSTTTGVGGSNSYVSALNPSGRPHECSICHKLFPTGQALGGHKRRHYEGNLGSGASKSVVTTTTTTTSDGVASTHNTPRGFDLNIPASPELELCFNFDFDRKTQLCADQEVESPMPSKKPRLSFPTSHSN</sequence>
<feature type="region of interest" description="Disordered" evidence="8">
    <location>
        <begin position="232"/>
        <end position="254"/>
    </location>
</feature>
<keyword evidence="2" id="KW-0677">Repeat</keyword>
<dbReference type="InterPro" id="IPR044653">
    <property type="entry name" value="AZF1/2/3-like"/>
</dbReference>
<comment type="caution">
    <text evidence="10">The sequence shown here is derived from an EMBL/GenBank/DDBJ whole genome shotgun (WGS) entry which is preliminary data.</text>
</comment>
<evidence type="ECO:0000256" key="7">
    <source>
        <dbReference type="PROSITE-ProRule" id="PRU00042"/>
    </source>
</evidence>
<keyword evidence="3 7" id="KW-0863">Zinc-finger</keyword>
<dbReference type="EMBL" id="BAABME010003025">
    <property type="protein sequence ID" value="GAA0157096.1"/>
    <property type="molecule type" value="Genomic_DNA"/>
</dbReference>
<keyword evidence="1" id="KW-0479">Metal-binding</keyword>
<evidence type="ECO:0000256" key="2">
    <source>
        <dbReference type="ARBA" id="ARBA00022737"/>
    </source>
</evidence>
<dbReference type="Pfam" id="PF13912">
    <property type="entry name" value="zf-C2H2_6"/>
    <property type="match status" value="2"/>
</dbReference>
<evidence type="ECO:0000313" key="10">
    <source>
        <dbReference type="EMBL" id="GAA0157096.1"/>
    </source>
</evidence>
<evidence type="ECO:0000313" key="11">
    <source>
        <dbReference type="Proteomes" id="UP001454036"/>
    </source>
</evidence>
<keyword evidence="11" id="KW-1185">Reference proteome</keyword>
<evidence type="ECO:0000256" key="5">
    <source>
        <dbReference type="ARBA" id="ARBA00023015"/>
    </source>
</evidence>
<feature type="compositionally biased region" description="Basic and acidic residues" evidence="8">
    <location>
        <begin position="74"/>
        <end position="89"/>
    </location>
</feature>
<dbReference type="Proteomes" id="UP001454036">
    <property type="component" value="Unassembled WGS sequence"/>
</dbReference>
<accession>A0AAV3Q1I2</accession>
<protein>
    <submittedName>
        <fullName evidence="10">C2H2 zinc finger transcription factor</fullName>
    </submittedName>
</protein>
<dbReference type="GO" id="GO:0000976">
    <property type="term" value="F:transcription cis-regulatory region binding"/>
    <property type="evidence" value="ECO:0007669"/>
    <property type="project" value="TreeGrafter"/>
</dbReference>
<proteinExistence type="predicted"/>
<name>A0AAV3Q1I2_LITER</name>
<dbReference type="AlphaFoldDB" id="A0AAV3Q1I2"/>
<evidence type="ECO:0000259" key="9">
    <source>
        <dbReference type="PROSITE" id="PS50157"/>
    </source>
</evidence>
<evidence type="ECO:0000256" key="3">
    <source>
        <dbReference type="ARBA" id="ARBA00022771"/>
    </source>
</evidence>
<dbReference type="GO" id="GO:0005634">
    <property type="term" value="C:nucleus"/>
    <property type="evidence" value="ECO:0007669"/>
    <property type="project" value="TreeGrafter"/>
</dbReference>
<keyword evidence="4" id="KW-0862">Zinc</keyword>
<dbReference type="Gene3D" id="3.30.160.60">
    <property type="entry name" value="Classic Zinc Finger"/>
    <property type="match status" value="1"/>
</dbReference>
<evidence type="ECO:0000256" key="6">
    <source>
        <dbReference type="ARBA" id="ARBA00023163"/>
    </source>
</evidence>
<dbReference type="PROSITE" id="PS00028">
    <property type="entry name" value="ZINC_FINGER_C2H2_1"/>
    <property type="match status" value="2"/>
</dbReference>
<organism evidence="10 11">
    <name type="scientific">Lithospermum erythrorhizon</name>
    <name type="common">Purple gromwell</name>
    <name type="synonym">Lithospermum officinale var. erythrorhizon</name>
    <dbReference type="NCBI Taxonomy" id="34254"/>
    <lineage>
        <taxon>Eukaryota</taxon>
        <taxon>Viridiplantae</taxon>
        <taxon>Streptophyta</taxon>
        <taxon>Embryophyta</taxon>
        <taxon>Tracheophyta</taxon>
        <taxon>Spermatophyta</taxon>
        <taxon>Magnoliopsida</taxon>
        <taxon>eudicotyledons</taxon>
        <taxon>Gunneridae</taxon>
        <taxon>Pentapetalae</taxon>
        <taxon>asterids</taxon>
        <taxon>lamiids</taxon>
        <taxon>Boraginales</taxon>
        <taxon>Boraginaceae</taxon>
        <taxon>Boraginoideae</taxon>
        <taxon>Lithospermeae</taxon>
        <taxon>Lithospermum</taxon>
    </lineage>
</organism>
<keyword evidence="5" id="KW-0805">Transcription regulation</keyword>